<accession>A0ABZ0HWB7</accession>
<proteinExistence type="predicted"/>
<organism evidence="1 2">
    <name type="scientific">Methylocapsa polymorpha</name>
    <dbReference type="NCBI Taxonomy" id="3080828"/>
    <lineage>
        <taxon>Bacteria</taxon>
        <taxon>Pseudomonadati</taxon>
        <taxon>Pseudomonadota</taxon>
        <taxon>Alphaproteobacteria</taxon>
        <taxon>Hyphomicrobiales</taxon>
        <taxon>Beijerinckiaceae</taxon>
        <taxon>Methylocapsa</taxon>
    </lineage>
</organism>
<dbReference type="Proteomes" id="UP001626536">
    <property type="component" value="Chromosome"/>
</dbReference>
<reference evidence="1 2" key="1">
    <citation type="submission" date="2023-10" db="EMBL/GenBank/DDBJ databases">
        <title>Novel methanotroph of the genus Methylocapsa from a subarctic wetland.</title>
        <authorList>
            <person name="Belova S.E."/>
            <person name="Oshkin I.Y."/>
            <person name="Miroshnikov K."/>
            <person name="Dedysh S.N."/>
        </authorList>
    </citation>
    <scope>NUCLEOTIDE SEQUENCE [LARGE SCALE GENOMIC DNA]</scope>
    <source>
        <strain evidence="1 2">RX1</strain>
    </source>
</reference>
<evidence type="ECO:0000313" key="1">
    <source>
        <dbReference type="EMBL" id="WOJ90709.1"/>
    </source>
</evidence>
<dbReference type="EMBL" id="CP136862">
    <property type="protein sequence ID" value="WOJ90709.1"/>
    <property type="molecule type" value="Genomic_DNA"/>
</dbReference>
<dbReference type="RefSeq" id="WP_407340294.1">
    <property type="nucleotide sequence ID" value="NZ_CP136862.1"/>
</dbReference>
<name>A0ABZ0HWB7_9HYPH</name>
<keyword evidence="2" id="KW-1185">Reference proteome</keyword>
<sequence length="141" mass="15287">MPRSQTAFLARKDAPMRKALQEAIDGLKFKLALDDAYAPFKTAGYLPCTLEGEDAGFDMRFQEVEADLSKFPALQAQIGGRDAAIAFRWSGDAREYASAMIVGAALAKNFGAIVHNPDEDVVYSAEDLIEKARKAVASLSL</sequence>
<protein>
    <submittedName>
        <fullName evidence="1">Uncharacterized protein</fullName>
    </submittedName>
</protein>
<evidence type="ECO:0000313" key="2">
    <source>
        <dbReference type="Proteomes" id="UP001626536"/>
    </source>
</evidence>
<gene>
    <name evidence="1" type="ORF">RZS28_05305</name>
</gene>